<evidence type="ECO:0000313" key="3">
    <source>
        <dbReference type="Proteomes" id="UP000299102"/>
    </source>
</evidence>
<dbReference type="EMBL" id="BGZK01000643">
    <property type="protein sequence ID" value="GBP54308.1"/>
    <property type="molecule type" value="Genomic_DNA"/>
</dbReference>
<protein>
    <submittedName>
        <fullName evidence="2">Uncharacterized protein</fullName>
    </submittedName>
</protein>
<reference evidence="2 3" key="1">
    <citation type="journal article" date="2019" name="Commun. Biol.">
        <title>The bagworm genome reveals a unique fibroin gene that provides high tensile strength.</title>
        <authorList>
            <person name="Kono N."/>
            <person name="Nakamura H."/>
            <person name="Ohtoshi R."/>
            <person name="Tomita M."/>
            <person name="Numata K."/>
            <person name="Arakawa K."/>
        </authorList>
    </citation>
    <scope>NUCLEOTIDE SEQUENCE [LARGE SCALE GENOMIC DNA]</scope>
</reference>
<accession>A0A4C1WSE4</accession>
<dbReference type="Proteomes" id="UP000299102">
    <property type="component" value="Unassembled WGS sequence"/>
</dbReference>
<feature type="compositionally biased region" description="Basic and acidic residues" evidence="1">
    <location>
        <begin position="33"/>
        <end position="49"/>
    </location>
</feature>
<gene>
    <name evidence="2" type="ORF">EVAR_32655_1</name>
</gene>
<dbReference type="AlphaFoldDB" id="A0A4C1WSE4"/>
<feature type="compositionally biased region" description="Low complexity" evidence="1">
    <location>
        <begin position="101"/>
        <end position="116"/>
    </location>
</feature>
<keyword evidence="3" id="KW-1185">Reference proteome</keyword>
<feature type="region of interest" description="Disordered" evidence="1">
    <location>
        <begin position="86"/>
        <end position="116"/>
    </location>
</feature>
<organism evidence="2 3">
    <name type="scientific">Eumeta variegata</name>
    <name type="common">Bagworm moth</name>
    <name type="synonym">Eumeta japonica</name>
    <dbReference type="NCBI Taxonomy" id="151549"/>
    <lineage>
        <taxon>Eukaryota</taxon>
        <taxon>Metazoa</taxon>
        <taxon>Ecdysozoa</taxon>
        <taxon>Arthropoda</taxon>
        <taxon>Hexapoda</taxon>
        <taxon>Insecta</taxon>
        <taxon>Pterygota</taxon>
        <taxon>Neoptera</taxon>
        <taxon>Endopterygota</taxon>
        <taxon>Lepidoptera</taxon>
        <taxon>Glossata</taxon>
        <taxon>Ditrysia</taxon>
        <taxon>Tineoidea</taxon>
        <taxon>Psychidae</taxon>
        <taxon>Oiketicinae</taxon>
        <taxon>Eumeta</taxon>
    </lineage>
</organism>
<name>A0A4C1WSE4_EUMVA</name>
<evidence type="ECO:0000256" key="1">
    <source>
        <dbReference type="SAM" id="MobiDB-lite"/>
    </source>
</evidence>
<feature type="region of interest" description="Disordered" evidence="1">
    <location>
        <begin position="28"/>
        <end position="49"/>
    </location>
</feature>
<sequence length="116" mass="12511">MSREAVRLPDLDHFANGFRVDVPRQTRFSTARGHSEESGAGDNRPDGRVKVASNDLAYQLTTSAQRTKPMKLSFTLYFGRSLPARPSAGRGVLRPAELDATGDAARASAASEAVSY</sequence>
<comment type="caution">
    <text evidence="2">The sequence shown here is derived from an EMBL/GenBank/DDBJ whole genome shotgun (WGS) entry which is preliminary data.</text>
</comment>
<evidence type="ECO:0000313" key="2">
    <source>
        <dbReference type="EMBL" id="GBP54308.1"/>
    </source>
</evidence>
<proteinExistence type="predicted"/>